<organism evidence="1 2">
    <name type="scientific">Tepidiforma bonchosmolovskayae</name>
    <dbReference type="NCBI Taxonomy" id="2601677"/>
    <lineage>
        <taxon>Bacteria</taxon>
        <taxon>Bacillati</taxon>
        <taxon>Chloroflexota</taxon>
        <taxon>Tepidiformia</taxon>
        <taxon>Tepidiformales</taxon>
        <taxon>Tepidiformaceae</taxon>
        <taxon>Tepidiforma</taxon>
    </lineage>
</organism>
<name>A0ABX6C141_9CHLR</name>
<dbReference type="Proteomes" id="UP000326331">
    <property type="component" value="Chromosome"/>
</dbReference>
<dbReference type="EMBL" id="CP042829">
    <property type="protein sequence ID" value="QFG02151.1"/>
    <property type="molecule type" value="Genomic_DNA"/>
</dbReference>
<dbReference type="RefSeq" id="WP_158066087.1">
    <property type="nucleotide sequence ID" value="NZ_CP042829.1"/>
</dbReference>
<evidence type="ECO:0000313" key="2">
    <source>
        <dbReference type="Proteomes" id="UP000326331"/>
    </source>
</evidence>
<gene>
    <name evidence="1" type="ORF">Tbon_02180</name>
</gene>
<sequence length="71" mass="7992">MSIDWGWLAATYAGWRIAGLRASGTRDRQELVLTLEREVPVGLPALRLDADPADWEGLEDELAIWRGRDVD</sequence>
<reference evidence="1 2" key="1">
    <citation type="submission" date="2019-10" db="EMBL/GenBank/DDBJ databases">
        <title>Thermopilla bonchosmolovskayae gen. nov., sp. nov., a moderately thermophilic Chloroflexi bacterium from a Chukotka hot spring (Arctic, Russia), representing a novel classis Thermopillaia, which include previously uncultivated lineage OLB14.</title>
        <authorList>
            <person name="Kochetkova T.V."/>
            <person name="Zayulina K.S."/>
            <person name="Zhigarkov V.S."/>
            <person name="Minaev N.V."/>
            <person name="Novikov A."/>
            <person name="Toshchakov S.V."/>
            <person name="Elcheninov A.G."/>
            <person name="Kublanov I.V."/>
        </authorList>
    </citation>
    <scope>NUCLEOTIDE SEQUENCE [LARGE SCALE GENOMIC DNA]</scope>
    <source>
        <strain evidence="1 2">3753O</strain>
    </source>
</reference>
<keyword evidence="2" id="KW-1185">Reference proteome</keyword>
<accession>A0ABX6C141</accession>
<proteinExistence type="predicted"/>
<protein>
    <submittedName>
        <fullName evidence="1">Uncharacterized protein</fullName>
    </submittedName>
</protein>
<evidence type="ECO:0000313" key="1">
    <source>
        <dbReference type="EMBL" id="QFG02151.1"/>
    </source>
</evidence>